<evidence type="ECO:0000256" key="1">
    <source>
        <dbReference type="ARBA" id="ARBA00023002"/>
    </source>
</evidence>
<gene>
    <name evidence="3" type="ORF">Lysil_0727</name>
</gene>
<protein>
    <submittedName>
        <fullName evidence="3">FAD dependent oxidoreductase</fullName>
    </submittedName>
</protein>
<dbReference type="EMBL" id="NPZB01000001">
    <property type="protein sequence ID" value="PNS09098.1"/>
    <property type="molecule type" value="Genomic_DNA"/>
</dbReference>
<reference evidence="3 4" key="1">
    <citation type="submission" date="2017-08" db="EMBL/GenBank/DDBJ databases">
        <title>Lysobacter sylvestris genome.</title>
        <authorList>
            <person name="Zhang D.-C."/>
            <person name="Albuquerque L."/>
            <person name="Franca L."/>
            <person name="Froufe H.J.C."/>
            <person name="Barroso C."/>
            <person name="Egas C."/>
            <person name="Da Costa M."/>
            <person name="Margesin R."/>
        </authorList>
    </citation>
    <scope>NUCLEOTIDE SEQUENCE [LARGE SCALE GENOMIC DNA]</scope>
    <source>
        <strain evidence="3 4">AM20-91</strain>
    </source>
</reference>
<evidence type="ECO:0000259" key="2">
    <source>
        <dbReference type="Pfam" id="PF01266"/>
    </source>
</evidence>
<dbReference type="InterPro" id="IPR006076">
    <property type="entry name" value="FAD-dep_OxRdtase"/>
</dbReference>
<feature type="domain" description="FAD dependent oxidoreductase" evidence="2">
    <location>
        <begin position="47"/>
        <end position="401"/>
    </location>
</feature>
<accession>A0A2K1Q217</accession>
<dbReference type="Gene3D" id="3.30.9.10">
    <property type="entry name" value="D-Amino Acid Oxidase, subunit A, domain 2"/>
    <property type="match status" value="1"/>
</dbReference>
<evidence type="ECO:0000313" key="4">
    <source>
        <dbReference type="Proteomes" id="UP000236220"/>
    </source>
</evidence>
<organism evidence="3 4">
    <name type="scientific">Solilutibacter silvestris</name>
    <dbReference type="NCBI Taxonomy" id="1645665"/>
    <lineage>
        <taxon>Bacteria</taxon>
        <taxon>Pseudomonadati</taxon>
        <taxon>Pseudomonadota</taxon>
        <taxon>Gammaproteobacteria</taxon>
        <taxon>Lysobacterales</taxon>
        <taxon>Lysobacteraceae</taxon>
        <taxon>Solilutibacter</taxon>
    </lineage>
</organism>
<proteinExistence type="predicted"/>
<dbReference type="AlphaFoldDB" id="A0A2K1Q217"/>
<keyword evidence="1" id="KW-0560">Oxidoreductase</keyword>
<dbReference type="InterPro" id="IPR036188">
    <property type="entry name" value="FAD/NAD-bd_sf"/>
</dbReference>
<dbReference type="GO" id="GO:0016491">
    <property type="term" value="F:oxidoreductase activity"/>
    <property type="evidence" value="ECO:0007669"/>
    <property type="project" value="UniProtKB-KW"/>
</dbReference>
<dbReference type="Pfam" id="PF01266">
    <property type="entry name" value="DAO"/>
    <property type="match status" value="1"/>
</dbReference>
<dbReference type="Gene3D" id="3.50.50.60">
    <property type="entry name" value="FAD/NAD(P)-binding domain"/>
    <property type="match status" value="1"/>
</dbReference>
<name>A0A2K1Q217_9GAMM</name>
<dbReference type="Proteomes" id="UP000236220">
    <property type="component" value="Unassembled WGS sequence"/>
</dbReference>
<dbReference type="PANTHER" id="PTHR13847">
    <property type="entry name" value="SARCOSINE DEHYDROGENASE-RELATED"/>
    <property type="match status" value="1"/>
</dbReference>
<dbReference type="GO" id="GO:0005737">
    <property type="term" value="C:cytoplasm"/>
    <property type="evidence" value="ECO:0007669"/>
    <property type="project" value="TreeGrafter"/>
</dbReference>
<sequence>MAIPLPAGIVHRIGPQPMDLKSGYPYWAIKNGLLRAFPPLEQDLRCDVAIIGAGVTGALVAHDLVEHGHEVAVLDQRDVGWGSTCASTALLQYEIDTHMTDLAKAFGVANAALAYGSCVDAIDQIGDVARSLRDVEFQPMQSLYFASRPRHRKALERECQLRAQYGIDVTWLDAPSLLEFSGIHAPCAILSAKAARVDPYRLTYRLLGRLANQGAAIHDHTRVEALDVHPRHVELRTSNGAVIHCKHAVIAAGYESEGFLARPLAKNRSSYAFVTEPIPVEALGVLETTLVWESARPYIYLRTTGDHRLVAGGEDDDIDIPARRDARVAMKTGKLLRRLAALFPRLAPHLQPSFCWAGTFAETEDGLPYFGINSRYGKRVIFAMGYGGNGTVYSMLGAAIVRATIEAKPHPLAELFGFNR</sequence>
<keyword evidence="4" id="KW-1185">Reference proteome</keyword>
<evidence type="ECO:0000313" key="3">
    <source>
        <dbReference type="EMBL" id="PNS09098.1"/>
    </source>
</evidence>
<dbReference type="SUPFAM" id="SSF51905">
    <property type="entry name" value="FAD/NAD(P)-binding domain"/>
    <property type="match status" value="1"/>
</dbReference>
<dbReference type="PANTHER" id="PTHR13847:SF201">
    <property type="entry name" value="PUTATIBE OXIDOREDUCTASE"/>
    <property type="match status" value="1"/>
</dbReference>
<comment type="caution">
    <text evidence="3">The sequence shown here is derived from an EMBL/GenBank/DDBJ whole genome shotgun (WGS) entry which is preliminary data.</text>
</comment>